<sequence length="335" mass="36661">MVNHYQPATTQHRVPGAPDAMEYKDLNVKLMCKDCRNPVPNIIEEFAAGDLVCGDCGMVLGDRIIDTRSEWRTFSNEEGNDPSRVGATSNPLLEGSQLDTSIKLTGGNTTLAKNLNKTLNRTNNTKAVKSKIMAHKDITALCEAAGLSKSVSEISKQIFNMVIKTPSLKVQVRHSLLAACIFCACRQEGVPRTFREVSAFTQVPKEDIGKCYKSIIPYLEMSGKKTTSGADLMGRFCSFLNLPMEVQTAASDLVKRAREIDSVAGRSPVSIAAATIYFMSHLFNIGKTLQEISDVSSVSPSTIRVTYKALYAERTSLVDINSYRTPVTFNSLPSS</sequence>
<evidence type="ECO:0000313" key="2">
    <source>
        <dbReference type="Proteomes" id="UP001165960"/>
    </source>
</evidence>
<organism evidence="1 2">
    <name type="scientific">Entomophthora muscae</name>
    <dbReference type="NCBI Taxonomy" id="34485"/>
    <lineage>
        <taxon>Eukaryota</taxon>
        <taxon>Fungi</taxon>
        <taxon>Fungi incertae sedis</taxon>
        <taxon>Zoopagomycota</taxon>
        <taxon>Entomophthoromycotina</taxon>
        <taxon>Entomophthoromycetes</taxon>
        <taxon>Entomophthorales</taxon>
        <taxon>Entomophthoraceae</taxon>
        <taxon>Entomophthora</taxon>
    </lineage>
</organism>
<protein>
    <submittedName>
        <fullName evidence="1">Transcription initiation factor IIB</fullName>
    </submittedName>
</protein>
<proteinExistence type="predicted"/>
<accession>A0ACC2U1X9</accession>
<gene>
    <name evidence="1" type="primary">SUA7_3</name>
    <name evidence="1" type="ORF">DSO57_1019983</name>
</gene>
<reference evidence="1" key="1">
    <citation type="submission" date="2022-04" db="EMBL/GenBank/DDBJ databases">
        <title>Genome of the entomopathogenic fungus Entomophthora muscae.</title>
        <authorList>
            <person name="Elya C."/>
            <person name="Lovett B.R."/>
            <person name="Lee E."/>
            <person name="Macias A.M."/>
            <person name="Hajek A.E."/>
            <person name="De Bivort B.L."/>
            <person name="Kasson M.T."/>
            <person name="De Fine Licht H.H."/>
            <person name="Stajich J.E."/>
        </authorList>
    </citation>
    <scope>NUCLEOTIDE SEQUENCE</scope>
    <source>
        <strain evidence="1">Berkeley</strain>
    </source>
</reference>
<evidence type="ECO:0000313" key="1">
    <source>
        <dbReference type="EMBL" id="KAJ9080902.1"/>
    </source>
</evidence>
<comment type="caution">
    <text evidence="1">The sequence shown here is derived from an EMBL/GenBank/DDBJ whole genome shotgun (WGS) entry which is preliminary data.</text>
</comment>
<dbReference type="Proteomes" id="UP001165960">
    <property type="component" value="Unassembled WGS sequence"/>
</dbReference>
<keyword evidence="2" id="KW-1185">Reference proteome</keyword>
<name>A0ACC2U1X9_9FUNG</name>
<dbReference type="EMBL" id="QTSX02001512">
    <property type="protein sequence ID" value="KAJ9080902.1"/>
    <property type="molecule type" value="Genomic_DNA"/>
</dbReference>